<feature type="region of interest" description="Disordered" evidence="4">
    <location>
        <begin position="1"/>
        <end position="42"/>
    </location>
</feature>
<evidence type="ECO:0000256" key="1">
    <source>
        <dbReference type="ARBA" id="ARBA00022723"/>
    </source>
</evidence>
<dbReference type="AlphaFoldDB" id="A0A836GSZ5"/>
<feature type="region of interest" description="Disordered" evidence="4">
    <location>
        <begin position="547"/>
        <end position="584"/>
    </location>
</feature>
<dbReference type="PROSITE" id="PS51050">
    <property type="entry name" value="ZF_CW"/>
    <property type="match status" value="1"/>
</dbReference>
<feature type="compositionally biased region" description="Basic and acidic residues" evidence="4">
    <location>
        <begin position="835"/>
        <end position="847"/>
    </location>
</feature>
<comment type="caution">
    <text evidence="6">The sequence shown here is derived from an EMBL/GenBank/DDBJ whole genome shotgun (WGS) entry which is preliminary data.</text>
</comment>
<sequence length="961" mass="104125">MKSALPHVDRSSAAAPAREPTSAVAGAATGTTGPSTPHGLQTEPRYIRLPDVLYTLRHRYPSVTESVFLECTRCHQWVAVPVLRAIPNEIAAAVVSTSAAGLDPISDRTAYSGPLRHSRQDVLRRREELANDTATPQWRSRRLQEKQSHLANDEAEHNGDAHGGDTGAVVATSQHSFFESILQQLRGSRCPPREDAEDSTAPISEGERQRRKRHAPLYIPNPDTFICAGWQCAWDADALSDLRRDWLQSIYRALPMPPVCEESLALSSDESSSPSSPSVSFVETLRQRRASLNEALAQELNVGRRRRYGRGIGQRAGRTGRDLESQGSLPPLALPETAAERETALSRMQGSWVRAAALHLLRSSGSAGEGCTRAGIPTPDKENEALRHRHSSVEDDCQENVLSAYCWAVCDACGKLRRVAQPFPGGAPFVCAMAVTASSSCRATRVGNTPHPGSAAGIDQACSVSEMEGLMQCNMKLCEAELIYAALSSPFLPYPLKAQLGSLSRRQVCVEDPQESTERHSRDDVARVLLSEPLLRTIQWSVRESVMRGSPSRSANERRHTTGAATGPAAVKPQRHSLASSPDDASAELEEKQLFIYRSLPILRELARCIKARSISSFVRQLQLTPAQIQAKREAVMLDSFLSSHLRMSATGGGTDTAEQEAQAMIATASEAAPARLTVSLEEVEATRADPAACSPSRPSGTRTKAPLPKSTKLCAQEGEMAAVKREPGSSDGVNRSEFATPPGAAKRTRAPSRPQLAHKALQRPRGHPQDLANNAGQQPPPRAPRIAPRKRERSSHQGPEKSPRSTAHAYGAITEVAANAGDVSAASPRGCRRQRCEVVSQEKRAASGEAAAEKAVPVAGEGSSPALPPLRRPRGRAPGGGSSRRKPNQSSHGGSAEKKSAKDEKWEVVHWVQCDRCSKWRIVPRRISAKVKFWECAMRYDKKRGRATTCDDADDADLTS</sequence>
<feature type="compositionally biased region" description="Basic and acidic residues" evidence="4">
    <location>
        <begin position="142"/>
        <end position="163"/>
    </location>
</feature>
<gene>
    <name evidence="6" type="ORF">LSCM1_02600</name>
</gene>
<dbReference type="InterPro" id="IPR011124">
    <property type="entry name" value="Znf_CW"/>
</dbReference>
<keyword evidence="2" id="KW-0863">Zinc-finger</keyword>
<feature type="region of interest" description="Disordered" evidence="4">
    <location>
        <begin position="129"/>
        <end position="167"/>
    </location>
</feature>
<reference evidence="7" key="2">
    <citation type="journal article" date="2021" name="Sci. Data">
        <title>Chromosome-scale genome sequencing, assembly and annotation of six genomes from subfamily Leishmaniinae.</title>
        <authorList>
            <person name="Almutairi H."/>
            <person name="Urbaniak M.D."/>
            <person name="Bates M.D."/>
            <person name="Jariyapan N."/>
            <person name="Kwakye-Nuako G."/>
            <person name="Thomaz Soccol V."/>
            <person name="Al-Salem W.S."/>
            <person name="Dillon R.J."/>
            <person name="Bates P.A."/>
            <person name="Gatherer D."/>
        </authorList>
    </citation>
    <scope>NUCLEOTIDE SEQUENCE [LARGE SCALE GENOMIC DNA]</scope>
</reference>
<proteinExistence type="predicted"/>
<feature type="region of interest" description="Disordered" evidence="4">
    <location>
        <begin position="311"/>
        <end position="331"/>
    </location>
</feature>
<protein>
    <recommendedName>
        <fullName evidence="5">CW-type domain-containing protein</fullName>
    </recommendedName>
</protein>
<dbReference type="GO" id="GO:0008270">
    <property type="term" value="F:zinc ion binding"/>
    <property type="evidence" value="ECO:0007669"/>
    <property type="project" value="UniProtKB-KW"/>
</dbReference>
<keyword evidence="3" id="KW-0862">Zinc</keyword>
<evidence type="ECO:0000313" key="6">
    <source>
        <dbReference type="EMBL" id="KAG5469383.1"/>
    </source>
</evidence>
<dbReference type="OrthoDB" id="757982at2759"/>
<dbReference type="RefSeq" id="XP_067175556.1">
    <property type="nucleotide sequence ID" value="XM_067320181.1"/>
</dbReference>
<dbReference type="Pfam" id="PF07496">
    <property type="entry name" value="zf-CW"/>
    <property type="match status" value="1"/>
</dbReference>
<feature type="domain" description="CW-type" evidence="5">
    <location>
        <begin position="906"/>
        <end position="959"/>
    </location>
</feature>
<evidence type="ECO:0000259" key="5">
    <source>
        <dbReference type="PROSITE" id="PS51050"/>
    </source>
</evidence>
<evidence type="ECO:0000256" key="4">
    <source>
        <dbReference type="SAM" id="MobiDB-lite"/>
    </source>
</evidence>
<feature type="compositionally biased region" description="Basic and acidic residues" evidence="4">
    <location>
        <begin position="795"/>
        <end position="804"/>
    </location>
</feature>
<keyword evidence="7" id="KW-1185">Reference proteome</keyword>
<organism evidence="6 7">
    <name type="scientific">Leishmania martiniquensis</name>
    <dbReference type="NCBI Taxonomy" id="1580590"/>
    <lineage>
        <taxon>Eukaryota</taxon>
        <taxon>Discoba</taxon>
        <taxon>Euglenozoa</taxon>
        <taxon>Kinetoplastea</taxon>
        <taxon>Metakinetoplastina</taxon>
        <taxon>Trypanosomatida</taxon>
        <taxon>Trypanosomatidae</taxon>
        <taxon>Leishmaniinae</taxon>
        <taxon>Leishmania</taxon>
    </lineage>
</organism>
<feature type="region of interest" description="Disordered" evidence="4">
    <location>
        <begin position="684"/>
        <end position="907"/>
    </location>
</feature>
<dbReference type="EMBL" id="JAFEUZ010000033">
    <property type="protein sequence ID" value="KAG5469383.1"/>
    <property type="molecule type" value="Genomic_DNA"/>
</dbReference>
<feature type="compositionally biased region" description="Low complexity" evidence="4">
    <location>
        <begin position="20"/>
        <end position="37"/>
    </location>
</feature>
<dbReference type="Gene3D" id="3.30.40.100">
    <property type="match status" value="1"/>
</dbReference>
<feature type="region of interest" description="Disordered" evidence="4">
    <location>
        <begin position="186"/>
        <end position="214"/>
    </location>
</feature>
<dbReference type="Proteomes" id="UP000673552">
    <property type="component" value="Unassembled WGS sequence"/>
</dbReference>
<evidence type="ECO:0000256" key="2">
    <source>
        <dbReference type="ARBA" id="ARBA00022771"/>
    </source>
</evidence>
<evidence type="ECO:0000256" key="3">
    <source>
        <dbReference type="ARBA" id="ARBA00022833"/>
    </source>
</evidence>
<dbReference type="KEGG" id="lmat:92512693"/>
<evidence type="ECO:0000313" key="7">
    <source>
        <dbReference type="Proteomes" id="UP000673552"/>
    </source>
</evidence>
<accession>A0A836GSZ5</accession>
<reference evidence="7" key="1">
    <citation type="journal article" date="2021" name="Microbiol. Resour. Announc.">
        <title>LGAAP: Leishmaniinae Genome Assembly and Annotation Pipeline.</title>
        <authorList>
            <person name="Almutairi H."/>
            <person name="Urbaniak M.D."/>
            <person name="Bates M.D."/>
            <person name="Jariyapan N."/>
            <person name="Kwakye-Nuako G."/>
            <person name="Thomaz-Soccol V."/>
            <person name="Al-Salem W.S."/>
            <person name="Dillon R.J."/>
            <person name="Bates P.A."/>
            <person name="Gatherer D."/>
        </authorList>
    </citation>
    <scope>NUCLEOTIDE SEQUENCE [LARGE SCALE GENOMIC DNA]</scope>
</reference>
<name>A0A836GSZ5_9TRYP</name>
<feature type="compositionally biased region" description="Basic and acidic residues" evidence="4">
    <location>
        <begin position="896"/>
        <end position="907"/>
    </location>
</feature>
<keyword evidence="1" id="KW-0479">Metal-binding</keyword>
<dbReference type="GeneID" id="92512693"/>